<reference evidence="4" key="2">
    <citation type="submission" date="2025-09" db="UniProtKB">
        <authorList>
            <consortium name="Ensembl"/>
        </authorList>
    </citation>
    <scope>IDENTIFICATION</scope>
</reference>
<feature type="region of interest" description="Disordered" evidence="2">
    <location>
        <begin position="87"/>
        <end position="201"/>
    </location>
</feature>
<dbReference type="PROSITE" id="PS00107">
    <property type="entry name" value="PROTEIN_KINASE_ATP"/>
    <property type="match status" value="1"/>
</dbReference>
<dbReference type="PANTHER" id="PTHR24419:SF18">
    <property type="entry name" value="SERINE_THREONINE-PROTEIN KINASE HASPIN"/>
    <property type="match status" value="1"/>
</dbReference>
<dbReference type="InterPro" id="IPR017441">
    <property type="entry name" value="Protein_kinase_ATP_BS"/>
</dbReference>
<feature type="compositionally biased region" description="Basic and acidic residues" evidence="2">
    <location>
        <begin position="371"/>
        <end position="380"/>
    </location>
</feature>
<feature type="domain" description="Protein kinase" evidence="3">
    <location>
        <begin position="1001"/>
        <end position="1058"/>
    </location>
</feature>
<evidence type="ECO:0000259" key="3">
    <source>
        <dbReference type="PROSITE" id="PS50011"/>
    </source>
</evidence>
<dbReference type="InParanoid" id="A0A3Q1FMR7"/>
<proteinExistence type="predicted"/>
<keyword evidence="1" id="KW-0547">Nucleotide-binding</keyword>
<dbReference type="Gene3D" id="3.30.200.20">
    <property type="entry name" value="Phosphorylase Kinase, domain 1"/>
    <property type="match status" value="1"/>
</dbReference>
<dbReference type="Proteomes" id="UP000257200">
    <property type="component" value="Unplaced"/>
</dbReference>
<keyword evidence="5" id="KW-1185">Reference proteome</keyword>
<dbReference type="STRING" id="80966.ENSAPOP00000019386"/>
<reference evidence="4" key="1">
    <citation type="submission" date="2025-08" db="UniProtKB">
        <authorList>
            <consortium name="Ensembl"/>
        </authorList>
    </citation>
    <scope>IDENTIFICATION</scope>
</reference>
<organism evidence="4 5">
    <name type="scientific">Acanthochromis polyacanthus</name>
    <name type="common">spiny chromis</name>
    <dbReference type="NCBI Taxonomy" id="80966"/>
    <lineage>
        <taxon>Eukaryota</taxon>
        <taxon>Metazoa</taxon>
        <taxon>Chordata</taxon>
        <taxon>Craniata</taxon>
        <taxon>Vertebrata</taxon>
        <taxon>Euteleostomi</taxon>
        <taxon>Actinopterygii</taxon>
        <taxon>Neopterygii</taxon>
        <taxon>Teleostei</taxon>
        <taxon>Neoteleostei</taxon>
        <taxon>Acanthomorphata</taxon>
        <taxon>Ovalentaria</taxon>
        <taxon>Pomacentridae</taxon>
        <taxon>Acanthochromis</taxon>
    </lineage>
</organism>
<protein>
    <submittedName>
        <fullName evidence="4">Uncharacterized LOC110967222</fullName>
    </submittedName>
</protein>
<dbReference type="GO" id="GO:0005737">
    <property type="term" value="C:cytoplasm"/>
    <property type="evidence" value="ECO:0007669"/>
    <property type="project" value="TreeGrafter"/>
</dbReference>
<feature type="compositionally biased region" description="Basic and acidic residues" evidence="2">
    <location>
        <begin position="738"/>
        <end position="760"/>
    </location>
</feature>
<evidence type="ECO:0000313" key="5">
    <source>
        <dbReference type="Proteomes" id="UP000257200"/>
    </source>
</evidence>
<name>A0A3Q1FMR7_9TELE</name>
<keyword evidence="1" id="KW-0067">ATP-binding</keyword>
<dbReference type="AlphaFoldDB" id="A0A3Q1FMR7"/>
<feature type="region of interest" description="Disordered" evidence="2">
    <location>
        <begin position="371"/>
        <end position="410"/>
    </location>
</feature>
<dbReference type="GO" id="GO:0005524">
    <property type="term" value="F:ATP binding"/>
    <property type="evidence" value="ECO:0007669"/>
    <property type="project" value="UniProtKB-UniRule"/>
</dbReference>
<dbReference type="GeneTree" id="ENSGT00390000013015"/>
<dbReference type="Ensembl" id="ENSAPOT00000029241.1">
    <property type="protein sequence ID" value="ENSAPOP00000019386.1"/>
    <property type="gene ID" value="ENSAPOG00000022820.1"/>
</dbReference>
<dbReference type="GO" id="GO:0072354">
    <property type="term" value="F:histone H3T3 kinase activity"/>
    <property type="evidence" value="ECO:0007669"/>
    <property type="project" value="TreeGrafter"/>
</dbReference>
<feature type="compositionally biased region" description="Basic and acidic residues" evidence="2">
    <location>
        <begin position="773"/>
        <end position="785"/>
    </location>
</feature>
<dbReference type="PROSITE" id="PS50011">
    <property type="entry name" value="PROTEIN_KINASE_DOM"/>
    <property type="match status" value="1"/>
</dbReference>
<accession>A0A3Q1FMR7</accession>
<dbReference type="InterPro" id="IPR000719">
    <property type="entry name" value="Prot_kinase_dom"/>
</dbReference>
<evidence type="ECO:0000256" key="2">
    <source>
        <dbReference type="SAM" id="MobiDB-lite"/>
    </source>
</evidence>
<dbReference type="GO" id="GO:0000278">
    <property type="term" value="P:mitotic cell cycle"/>
    <property type="evidence" value="ECO:0007669"/>
    <property type="project" value="TreeGrafter"/>
</dbReference>
<sequence length="1058" mass="116721">MKTFVLKTYGKQKRKVSAWISPDVRKQAFDSSVSTDDSVFEVRKTTRMRGKQPKAAGRQAVRPAKQKAMLCLTEKSFNEENIIVHSPPSQQIQSRMRRKTSVAVSREVRPARRKAKLCLSLTSSDEENSRPSSQPPPLTQQSKTTRRSRLVSEPDVLARQKAQRVFSTSKSEEEVSAPKRHKSSLQMKTDSDVHPPPTGRFVTHRRRTIKPRISKAIASILSSSDDFTRGAFGSSRILRPSRRRKVPPTFVLSSAENSMNAAGTSSFATNSFREISLNELTDHSLGACPRKPIFCSTPSAASLSKRSQPKLFPINDQSSASQSISVSCIGGLNTFEEDSPEKPVPPPLCASINGLDSKEKLQPSLDELREEPDLHHHEEPSVNLFMEPRRRGCNDEAGSNSKDSGTKNDGELPSVYLLSTDSGSSSHFVSAAAGLEWLMEALKEKCLTERCTVQLERLDFLTVTQLCSQTTYSSCLERSSSAHSQQTDKHLHSVDGQSVDLSQSVEAALHLSVTSNKNSDYLHSVNSFEQTSSVTDSPSRSILSLVNGKLSAEHSSTAASMEQSESVLYDESTHHTESSCEMVMGTQLPASSTLQTQNQKALAVKEVCLTKKLSVQTEKLSLSQLKGFAQRKESGLPCNERRVTRHAYKRENDHTQNVDDPENIKHSEGITGRLNDQLNKSSVAKQKTEEKAAMLKEKCLTDKFIVGIKRLTLSQVKKNLPLKDGTLKSSTDVSDSTSGDRTETDHLSESDSKHCNEDTAVKVNVQNQGSSCSEDKITSGKEPEKNFGNAVRKRKKTSLAPKEKKRRSTSTDRPGTTRKACVSGMSVSRWKRKGNTSTHVFRGRTAQTGRTKAVDCSINELIPKQHKQPKDLWGTTTNFSTPVKANQLNLSSLLADFTPSTQTWSRLKAALSVHRKAMVLLTPRSLRLSASGSPMLADVSQDLFATPIRTPLPRHLQSQLQSQQSLVVCEDAELSDAEKVYAECGQQQPLPWEECILPYRMKKCVKIGEGTFGEVFSTTNASGDTVALKIIPVEGSEKVNGENQKTLGEILHEIIISK</sequence>
<feature type="binding site" evidence="1">
    <location>
        <position position="1029"/>
    </location>
    <ligand>
        <name>ATP</name>
        <dbReference type="ChEBI" id="CHEBI:30616"/>
    </ligand>
</feature>
<feature type="region of interest" description="Disordered" evidence="2">
    <location>
        <begin position="723"/>
        <end position="819"/>
    </location>
</feature>
<evidence type="ECO:0000313" key="4">
    <source>
        <dbReference type="Ensembl" id="ENSAPOP00000019386.1"/>
    </source>
</evidence>
<feature type="compositionally biased region" description="Basic residues" evidence="2">
    <location>
        <begin position="791"/>
        <end position="808"/>
    </location>
</feature>
<evidence type="ECO:0000256" key="1">
    <source>
        <dbReference type="PROSITE-ProRule" id="PRU10141"/>
    </source>
</evidence>
<dbReference type="PANTHER" id="PTHR24419">
    <property type="entry name" value="INTERLEUKIN-1 RECEPTOR-ASSOCIATED KINASE"/>
    <property type="match status" value="1"/>
</dbReference>
<dbReference type="GO" id="GO:0035556">
    <property type="term" value="P:intracellular signal transduction"/>
    <property type="evidence" value="ECO:0007669"/>
    <property type="project" value="TreeGrafter"/>
</dbReference>
<dbReference type="GO" id="GO:0005634">
    <property type="term" value="C:nucleus"/>
    <property type="evidence" value="ECO:0007669"/>
    <property type="project" value="TreeGrafter"/>
</dbReference>